<evidence type="ECO:0000256" key="3">
    <source>
        <dbReference type="ARBA" id="ARBA00022833"/>
    </source>
</evidence>
<dbReference type="InterPro" id="IPR023561">
    <property type="entry name" value="Carbonic_anhydrase_a-class"/>
</dbReference>
<protein>
    <recommendedName>
        <fullName evidence="4">Carbonic anhydrase</fullName>
        <ecNumber evidence="4">4.2.1.1</ecNumber>
    </recommendedName>
</protein>
<evidence type="ECO:0000256" key="4">
    <source>
        <dbReference type="RuleBase" id="RU367011"/>
    </source>
</evidence>
<dbReference type="InterPro" id="IPR036398">
    <property type="entry name" value="CA_dom_sf"/>
</dbReference>
<keyword evidence="4" id="KW-0732">Signal</keyword>
<dbReference type="GO" id="GO:0005737">
    <property type="term" value="C:cytoplasm"/>
    <property type="evidence" value="ECO:0007669"/>
    <property type="project" value="TreeGrafter"/>
</dbReference>
<organism evidence="6 7">
    <name type="scientific">Polypedilum vanderplanki</name>
    <name type="common">Sleeping chironomid midge</name>
    <dbReference type="NCBI Taxonomy" id="319348"/>
    <lineage>
        <taxon>Eukaryota</taxon>
        <taxon>Metazoa</taxon>
        <taxon>Ecdysozoa</taxon>
        <taxon>Arthropoda</taxon>
        <taxon>Hexapoda</taxon>
        <taxon>Insecta</taxon>
        <taxon>Pterygota</taxon>
        <taxon>Neoptera</taxon>
        <taxon>Endopterygota</taxon>
        <taxon>Diptera</taxon>
        <taxon>Nematocera</taxon>
        <taxon>Chironomoidea</taxon>
        <taxon>Chironomidae</taxon>
        <taxon>Chironominae</taxon>
        <taxon>Polypedilum</taxon>
        <taxon>Polypedilum</taxon>
    </lineage>
</organism>
<dbReference type="SMART" id="SM01057">
    <property type="entry name" value="Carb_anhydrase"/>
    <property type="match status" value="1"/>
</dbReference>
<comment type="caution">
    <text evidence="6">The sequence shown here is derived from an EMBL/GenBank/DDBJ whole genome shotgun (WGS) entry which is preliminary data.</text>
</comment>
<evidence type="ECO:0000256" key="2">
    <source>
        <dbReference type="ARBA" id="ARBA00022723"/>
    </source>
</evidence>
<dbReference type="InterPro" id="IPR001148">
    <property type="entry name" value="CA_dom"/>
</dbReference>
<feature type="chain" id="PRO_5039960748" description="Carbonic anhydrase" evidence="4">
    <location>
        <begin position="21"/>
        <end position="370"/>
    </location>
</feature>
<reference evidence="6" key="1">
    <citation type="submission" date="2021-03" db="EMBL/GenBank/DDBJ databases">
        <title>Chromosome level genome of the anhydrobiotic midge Polypedilum vanderplanki.</title>
        <authorList>
            <person name="Yoshida Y."/>
            <person name="Kikawada T."/>
            <person name="Gusev O."/>
        </authorList>
    </citation>
    <scope>NUCLEOTIDE SEQUENCE</scope>
    <source>
        <strain evidence="6">NIAS01</strain>
        <tissue evidence="6">Whole body or cell culture</tissue>
    </source>
</reference>
<comment type="cofactor">
    <cofactor evidence="4">
        <name>Zn(2+)</name>
        <dbReference type="ChEBI" id="CHEBI:29105"/>
    </cofactor>
</comment>
<name>A0A9J6BTH5_POLVA</name>
<dbReference type="PANTHER" id="PTHR18952:SF124">
    <property type="entry name" value="CARBONIC ANHYDRASE 7"/>
    <property type="match status" value="1"/>
</dbReference>
<dbReference type="PROSITE" id="PS00162">
    <property type="entry name" value="ALPHA_CA_1"/>
    <property type="match status" value="1"/>
</dbReference>
<gene>
    <name evidence="6" type="ORF">PVAND_002881</name>
</gene>
<dbReference type="EMBL" id="JADBJN010000003">
    <property type="protein sequence ID" value="KAG5672787.1"/>
    <property type="molecule type" value="Genomic_DNA"/>
</dbReference>
<evidence type="ECO:0000313" key="7">
    <source>
        <dbReference type="Proteomes" id="UP001107558"/>
    </source>
</evidence>
<proteinExistence type="inferred from homology"/>
<comment type="catalytic activity">
    <reaction evidence="4">
        <text>hydrogencarbonate + H(+) = CO2 + H2O</text>
        <dbReference type="Rhea" id="RHEA:10748"/>
        <dbReference type="ChEBI" id="CHEBI:15377"/>
        <dbReference type="ChEBI" id="CHEBI:15378"/>
        <dbReference type="ChEBI" id="CHEBI:16526"/>
        <dbReference type="ChEBI" id="CHEBI:17544"/>
        <dbReference type="EC" id="4.2.1.1"/>
    </reaction>
</comment>
<accession>A0A9J6BTH5</accession>
<dbReference type="Proteomes" id="UP001107558">
    <property type="component" value="Chromosome 3"/>
</dbReference>
<evidence type="ECO:0000259" key="5">
    <source>
        <dbReference type="PROSITE" id="PS51144"/>
    </source>
</evidence>
<dbReference type="EC" id="4.2.1.1" evidence="4"/>
<dbReference type="GO" id="GO:0008270">
    <property type="term" value="F:zinc ion binding"/>
    <property type="evidence" value="ECO:0007669"/>
    <property type="project" value="UniProtKB-UniRule"/>
</dbReference>
<dbReference type="PANTHER" id="PTHR18952">
    <property type="entry name" value="CARBONIC ANHYDRASE"/>
    <property type="match status" value="1"/>
</dbReference>
<sequence length="370" mass="43253">MVPNILRLLIVSFFTLQTLTYETKEGSYKKVSSYSNQFYGSSATTNNYIFHEKENIPALYYKKNFKNYKPFYNQKKASSYVNNDFYFRDEDDESNSIESEEKKFSYDENDDGPAIYGPSNWYKINKQCNGNYQSPIAIDIFNTSGIKFSPRLYFEGIDIRPSSMKIENNGHSMKITFNLPNNQHIRIIGGPLENIPYILDSFHWHWGAIDKSGSEHVLRGRRYSSELHLVFYNSQYGNFNTASTSSKGLAVLGILYDVDSQQNGYINPWATIIHRVLNAKSTYVEYQNNFTLRDLIRTDQFKYFTYKGSLTTPNCTENVTWLINSKPIPIAPAELREFRKLRNEKGEQMFHNFRPLQYSKYDRKVLIYAQ</sequence>
<comment type="similarity">
    <text evidence="1 4">Belongs to the alpha-carbonic anhydrase family.</text>
</comment>
<dbReference type="GO" id="GO:0004089">
    <property type="term" value="F:carbonate dehydratase activity"/>
    <property type="evidence" value="ECO:0007669"/>
    <property type="project" value="UniProtKB-UniRule"/>
</dbReference>
<feature type="signal peptide" evidence="4">
    <location>
        <begin position="1"/>
        <end position="20"/>
    </location>
</feature>
<dbReference type="CDD" id="cd00326">
    <property type="entry name" value="alpha_CA"/>
    <property type="match status" value="1"/>
</dbReference>
<dbReference type="OrthoDB" id="429145at2759"/>
<keyword evidence="7" id="KW-1185">Reference proteome</keyword>
<evidence type="ECO:0000256" key="1">
    <source>
        <dbReference type="ARBA" id="ARBA00010718"/>
    </source>
</evidence>
<dbReference type="AlphaFoldDB" id="A0A9J6BTH5"/>
<dbReference type="Pfam" id="PF00194">
    <property type="entry name" value="Carb_anhydrase"/>
    <property type="match status" value="1"/>
</dbReference>
<keyword evidence="2 4" id="KW-0479">Metal-binding</keyword>
<evidence type="ECO:0000313" key="6">
    <source>
        <dbReference type="EMBL" id="KAG5672787.1"/>
    </source>
</evidence>
<dbReference type="InterPro" id="IPR018338">
    <property type="entry name" value="Carbonic_anhydrase_a-class_CS"/>
</dbReference>
<comment type="function">
    <text evidence="4">Reversible hydration of carbon dioxide.</text>
</comment>
<keyword evidence="4" id="KW-0456">Lyase</keyword>
<keyword evidence="3 4" id="KW-0862">Zinc</keyword>
<dbReference type="Gene3D" id="3.10.200.10">
    <property type="entry name" value="Alpha carbonic anhydrase"/>
    <property type="match status" value="1"/>
</dbReference>
<dbReference type="PROSITE" id="PS51144">
    <property type="entry name" value="ALPHA_CA_2"/>
    <property type="match status" value="1"/>
</dbReference>
<dbReference type="SUPFAM" id="SSF51069">
    <property type="entry name" value="Carbonic anhydrase"/>
    <property type="match status" value="1"/>
</dbReference>
<feature type="domain" description="Alpha-carbonic anhydrase" evidence="5">
    <location>
        <begin position="102"/>
        <end position="370"/>
    </location>
</feature>